<dbReference type="GO" id="GO:0005576">
    <property type="term" value="C:extracellular region"/>
    <property type="evidence" value="ECO:0007669"/>
    <property type="project" value="UniProtKB-SubCell"/>
</dbReference>
<dbReference type="InterPro" id="IPR050557">
    <property type="entry name" value="RTX_toxin/Mannuronan_C5-epim"/>
</dbReference>
<dbReference type="Proteomes" id="UP000248311">
    <property type="component" value="Unassembled WGS sequence"/>
</dbReference>
<dbReference type="PANTHER" id="PTHR38340">
    <property type="entry name" value="S-LAYER PROTEIN"/>
    <property type="match status" value="1"/>
</dbReference>
<organism evidence="3 4">
    <name type="scientific">Pseudoroseicyclus aestuarii</name>
    <dbReference type="NCBI Taxonomy" id="1795041"/>
    <lineage>
        <taxon>Bacteria</taxon>
        <taxon>Pseudomonadati</taxon>
        <taxon>Pseudomonadota</taxon>
        <taxon>Alphaproteobacteria</taxon>
        <taxon>Rhodobacterales</taxon>
        <taxon>Paracoccaceae</taxon>
        <taxon>Pseudoroseicyclus</taxon>
    </lineage>
</organism>
<dbReference type="EMBL" id="QJTE01000005">
    <property type="protein sequence ID" value="PYE82188.1"/>
    <property type="molecule type" value="Genomic_DNA"/>
</dbReference>
<dbReference type="InterPro" id="IPR001343">
    <property type="entry name" value="Hemolysn_Ca-bd"/>
</dbReference>
<dbReference type="GO" id="GO:0005509">
    <property type="term" value="F:calcium ion binding"/>
    <property type="evidence" value="ECO:0007669"/>
    <property type="project" value="InterPro"/>
</dbReference>
<comment type="caution">
    <text evidence="3">The sequence shown here is derived from an EMBL/GenBank/DDBJ whole genome shotgun (WGS) entry which is preliminary data.</text>
</comment>
<gene>
    <name evidence="3" type="ORF">DFP88_10528</name>
</gene>
<protein>
    <submittedName>
        <fullName evidence="3">Hemolysin type calcium-binding protein</fullName>
    </submittedName>
</protein>
<proteinExistence type="predicted"/>
<reference evidence="3 4" key="1">
    <citation type="submission" date="2018-06" db="EMBL/GenBank/DDBJ databases">
        <title>Genomic Encyclopedia of Type Strains, Phase III (KMG-III): the genomes of soil and plant-associated and newly described type strains.</title>
        <authorList>
            <person name="Whitman W."/>
        </authorList>
    </citation>
    <scope>NUCLEOTIDE SEQUENCE [LARGE SCALE GENOMIC DNA]</scope>
    <source>
        <strain evidence="3 4">CECT 9025</strain>
    </source>
</reference>
<dbReference type="Gene3D" id="2.150.10.10">
    <property type="entry name" value="Serralysin-like metalloprotease, C-terminal"/>
    <property type="match status" value="2"/>
</dbReference>
<dbReference type="PROSITE" id="PS00330">
    <property type="entry name" value="HEMOLYSIN_CALCIUM"/>
    <property type="match status" value="5"/>
</dbReference>
<dbReference type="RefSeq" id="WP_281268197.1">
    <property type="nucleotide sequence ID" value="NZ_QJTE01000005.1"/>
</dbReference>
<evidence type="ECO:0000256" key="1">
    <source>
        <dbReference type="ARBA" id="ARBA00004613"/>
    </source>
</evidence>
<evidence type="ECO:0000313" key="4">
    <source>
        <dbReference type="Proteomes" id="UP000248311"/>
    </source>
</evidence>
<dbReference type="AlphaFoldDB" id="A0A318SPD1"/>
<comment type="subcellular location">
    <subcellularLocation>
        <location evidence="1">Secreted</location>
    </subcellularLocation>
</comment>
<dbReference type="PRINTS" id="PR00313">
    <property type="entry name" value="CABNDNGRPT"/>
</dbReference>
<dbReference type="InterPro" id="IPR018511">
    <property type="entry name" value="Hemolysin-typ_Ca-bd_CS"/>
</dbReference>
<dbReference type="InterPro" id="IPR011049">
    <property type="entry name" value="Serralysin-like_metalloprot_C"/>
</dbReference>
<dbReference type="Pfam" id="PF00353">
    <property type="entry name" value="HemolysinCabind"/>
    <property type="match status" value="2"/>
</dbReference>
<evidence type="ECO:0000256" key="2">
    <source>
        <dbReference type="ARBA" id="ARBA00022525"/>
    </source>
</evidence>
<feature type="non-terminal residue" evidence="3">
    <location>
        <position position="1"/>
    </location>
</feature>
<keyword evidence="2" id="KW-0964">Secreted</keyword>
<sequence>GPGEGDLRDVIYGGAGNDRIDGGYGNDQLHGGTGADTIDGGFGADTVIGNEGADVLTGGAFGDLLVGGDGFDFLNGGFGSDRLVGGAGPDRFYHLGVAGHGNDWIQDYSGAEGDRLVWGGGQAGAARFQVNYAATPGAGAASTQEAFVIDKATGQVLWALVDGAEEDHIRLQIGETVFDIA</sequence>
<dbReference type="SUPFAM" id="SSF51120">
    <property type="entry name" value="beta-Roll"/>
    <property type="match status" value="1"/>
</dbReference>
<keyword evidence="4" id="KW-1185">Reference proteome</keyword>
<name>A0A318SPD1_9RHOB</name>
<accession>A0A318SPD1</accession>
<evidence type="ECO:0000313" key="3">
    <source>
        <dbReference type="EMBL" id="PYE82188.1"/>
    </source>
</evidence>
<dbReference type="PANTHER" id="PTHR38340:SF1">
    <property type="entry name" value="S-LAYER PROTEIN"/>
    <property type="match status" value="1"/>
</dbReference>